<dbReference type="InterPro" id="IPR041293">
    <property type="entry name" value="SerS_tRNA-bd"/>
</dbReference>
<keyword evidence="3" id="KW-0067">ATP-binding</keyword>
<organism evidence="6">
    <name type="scientific">Ignisphaera aggregans</name>
    <dbReference type="NCBI Taxonomy" id="334771"/>
    <lineage>
        <taxon>Archaea</taxon>
        <taxon>Thermoproteota</taxon>
        <taxon>Thermoprotei</taxon>
        <taxon>Desulfurococcales</taxon>
        <taxon>Desulfurococcaceae</taxon>
        <taxon>Ignisphaera</taxon>
    </lineage>
</organism>
<protein>
    <submittedName>
        <fullName evidence="6">Serine--tRNA ligase</fullName>
        <ecNumber evidence="6">6.1.1.11</ecNumber>
    </submittedName>
</protein>
<dbReference type="EMBL" id="DTFF01000049">
    <property type="protein sequence ID" value="HGI87937.1"/>
    <property type="molecule type" value="Genomic_DNA"/>
</dbReference>
<dbReference type="InterPro" id="IPR045864">
    <property type="entry name" value="aa-tRNA-synth_II/BPL/LPL"/>
</dbReference>
<dbReference type="Pfam" id="PF18490">
    <property type="entry name" value="tRNA_bind_4"/>
    <property type="match status" value="1"/>
</dbReference>
<accession>A0A7C4BDU6</accession>
<dbReference type="GO" id="GO:0004828">
    <property type="term" value="F:serine-tRNA ligase activity"/>
    <property type="evidence" value="ECO:0007669"/>
    <property type="project" value="UniProtKB-EC"/>
</dbReference>
<keyword evidence="4" id="KW-0030">Aminoacyl-tRNA synthetase</keyword>
<comment type="caution">
    <text evidence="6">The sequence shown here is derived from an EMBL/GenBank/DDBJ whole genome shotgun (WGS) entry which is preliminary data.</text>
</comment>
<dbReference type="SUPFAM" id="SSF55681">
    <property type="entry name" value="Class II aaRS and biotin synthetases"/>
    <property type="match status" value="1"/>
</dbReference>
<dbReference type="AlphaFoldDB" id="A0A7C4BDU6"/>
<keyword evidence="1 6" id="KW-0436">Ligase</keyword>
<proteinExistence type="predicted"/>
<evidence type="ECO:0000313" key="6">
    <source>
        <dbReference type="EMBL" id="HGI87937.1"/>
    </source>
</evidence>
<feature type="domain" description="Aminoacyl-transfer RNA synthetases class-II family profile" evidence="5">
    <location>
        <begin position="332"/>
        <end position="503"/>
    </location>
</feature>
<dbReference type="InterPro" id="IPR006195">
    <property type="entry name" value="aa-tRNA-synth_II"/>
</dbReference>
<gene>
    <name evidence="6" type="ORF">ENV14_06085</name>
</gene>
<evidence type="ECO:0000256" key="4">
    <source>
        <dbReference type="ARBA" id="ARBA00023146"/>
    </source>
</evidence>
<dbReference type="InterPro" id="IPR002314">
    <property type="entry name" value="aa-tRNA-synt_IIb"/>
</dbReference>
<evidence type="ECO:0000256" key="1">
    <source>
        <dbReference type="ARBA" id="ARBA00022598"/>
    </source>
</evidence>
<dbReference type="GO" id="GO:0005524">
    <property type="term" value="F:ATP binding"/>
    <property type="evidence" value="ECO:0007669"/>
    <property type="project" value="UniProtKB-KW"/>
</dbReference>
<dbReference type="Pfam" id="PF00587">
    <property type="entry name" value="tRNA-synt_2b"/>
    <property type="match status" value="1"/>
</dbReference>
<sequence length="532" mass="61694">MILTGLLEIVLNKPLPSEAFNEVEKLVEFLNKDYLKRGARKPEDAATIAEYNIELNVIKMRIETGTKVRLDEASLRVKNVLASSLGSKYRIGIRKLTLRDVKVIMDTKISISLRLPFIKGVSEANGKTVIEFSELHEDDLKKPIFLRLMQLIEEKEKRVKWGGKAEHWTLLKASAPRIQKPIAVDPNKILEEIGWMKRMSIGQWLYTPPLTHLLNALKKLFLDEVVKPLGFQEATFPKMYPLEVGLKTGHLKGVINSIIFASLPKSYELSEFEELIDSMYVMDGIDPEDLQRHLKPPTYFLCFAQCEPFYWFFESEILDDSALPVKWFDMSGPSFRWESGGIHGIERVIEFHRIEVVWLGKPEHVIDTRNKLLERYEYFMDKVLELEWRMAWVTPWFYEQSGTVQEEVRSVNIDVPGTIDFEAWLPYRGSREDNKNWLEIGNISIHGTKFTEPFRVKHNKGDTLWSGCSGFGSERWLIALLAQKGFDVDEWPRKFLEYVKATPFPQSIMTVSYPKTKEGKELLNQITSKLVW</sequence>
<evidence type="ECO:0000256" key="3">
    <source>
        <dbReference type="ARBA" id="ARBA00022840"/>
    </source>
</evidence>
<evidence type="ECO:0000259" key="5">
    <source>
        <dbReference type="PROSITE" id="PS50862"/>
    </source>
</evidence>
<dbReference type="GO" id="GO:0006418">
    <property type="term" value="P:tRNA aminoacylation for protein translation"/>
    <property type="evidence" value="ECO:0007669"/>
    <property type="project" value="InterPro"/>
</dbReference>
<dbReference type="NCBIfam" id="NF002120">
    <property type="entry name" value="PRK00960.1"/>
    <property type="match status" value="1"/>
</dbReference>
<name>A0A7C4BDU6_9CREN</name>
<dbReference type="Gene3D" id="3.30.930.10">
    <property type="entry name" value="Bira Bifunctional Protein, Domain 2"/>
    <property type="match status" value="1"/>
</dbReference>
<keyword evidence="2" id="KW-0547">Nucleotide-binding</keyword>
<reference evidence="6" key="1">
    <citation type="journal article" date="2020" name="mSystems">
        <title>Genome- and Community-Level Interaction Insights into Carbon Utilization and Element Cycling Functions of Hydrothermarchaeota in Hydrothermal Sediment.</title>
        <authorList>
            <person name="Zhou Z."/>
            <person name="Liu Y."/>
            <person name="Xu W."/>
            <person name="Pan J."/>
            <person name="Luo Z.H."/>
            <person name="Li M."/>
        </authorList>
    </citation>
    <scope>NUCLEOTIDE SEQUENCE [LARGE SCALE GENOMIC DNA]</scope>
    <source>
        <strain evidence="6">SpSt-732</strain>
    </source>
</reference>
<dbReference type="PROSITE" id="PS50862">
    <property type="entry name" value="AA_TRNA_LIGASE_II"/>
    <property type="match status" value="1"/>
</dbReference>
<evidence type="ECO:0000256" key="2">
    <source>
        <dbReference type="ARBA" id="ARBA00022741"/>
    </source>
</evidence>
<dbReference type="EC" id="6.1.1.11" evidence="6"/>
<dbReference type="Gene3D" id="3.30.70.1920">
    <property type="match status" value="1"/>
</dbReference>